<evidence type="ECO:0000313" key="10">
    <source>
        <dbReference type="EMBL" id="GIG97713.1"/>
    </source>
</evidence>
<evidence type="ECO:0000256" key="2">
    <source>
        <dbReference type="ARBA" id="ARBA00005988"/>
    </source>
</evidence>
<dbReference type="Pfam" id="PF00246">
    <property type="entry name" value="Peptidase_M14"/>
    <property type="match status" value="1"/>
</dbReference>
<reference evidence="10 11" key="1">
    <citation type="submission" date="2021-01" db="EMBL/GenBank/DDBJ databases">
        <title>Whole genome shotgun sequence of Plantactinospora mayteni NBRC 109088.</title>
        <authorList>
            <person name="Komaki H."/>
            <person name="Tamura T."/>
        </authorList>
    </citation>
    <scope>NUCLEOTIDE SEQUENCE [LARGE SCALE GENOMIC DNA]</scope>
    <source>
        <strain evidence="10 11">NBRC 109088</strain>
    </source>
</reference>
<name>A0ABQ4EST6_9ACTN</name>
<gene>
    <name evidence="10" type="ORF">Pma05_42860</name>
</gene>
<comment type="cofactor">
    <cofactor evidence="1">
        <name>Zn(2+)</name>
        <dbReference type="ChEBI" id="CHEBI:29105"/>
    </cofactor>
</comment>
<dbReference type="Proteomes" id="UP000621500">
    <property type="component" value="Unassembled WGS sequence"/>
</dbReference>
<evidence type="ECO:0000256" key="4">
    <source>
        <dbReference type="ARBA" id="ARBA00022801"/>
    </source>
</evidence>
<keyword evidence="3" id="KW-0645">Protease</keyword>
<dbReference type="SMART" id="SM00631">
    <property type="entry name" value="Zn_pept"/>
    <property type="match status" value="1"/>
</dbReference>
<evidence type="ECO:0000256" key="6">
    <source>
        <dbReference type="ARBA" id="ARBA00023049"/>
    </source>
</evidence>
<protein>
    <recommendedName>
        <fullName evidence="9">Peptidase M14 domain-containing protein</fullName>
    </recommendedName>
</protein>
<evidence type="ECO:0000256" key="8">
    <source>
        <dbReference type="SAM" id="MobiDB-lite"/>
    </source>
</evidence>
<feature type="domain" description="Peptidase M14" evidence="9">
    <location>
        <begin position="26"/>
        <end position="366"/>
    </location>
</feature>
<keyword evidence="5" id="KW-0862">Zinc</keyword>
<evidence type="ECO:0000256" key="1">
    <source>
        <dbReference type="ARBA" id="ARBA00001947"/>
    </source>
</evidence>
<keyword evidence="11" id="KW-1185">Reference proteome</keyword>
<dbReference type="PANTHER" id="PTHR11705">
    <property type="entry name" value="PROTEASE FAMILY M14 CARBOXYPEPTIDASE A,B"/>
    <property type="match status" value="1"/>
</dbReference>
<dbReference type="EMBL" id="BONX01000028">
    <property type="protein sequence ID" value="GIG97713.1"/>
    <property type="molecule type" value="Genomic_DNA"/>
</dbReference>
<evidence type="ECO:0000256" key="3">
    <source>
        <dbReference type="ARBA" id="ARBA00022670"/>
    </source>
</evidence>
<comment type="caution">
    <text evidence="10">The sequence shown here is derived from an EMBL/GenBank/DDBJ whole genome shotgun (WGS) entry which is preliminary data.</text>
</comment>
<evidence type="ECO:0000256" key="7">
    <source>
        <dbReference type="PROSITE-ProRule" id="PRU01379"/>
    </source>
</evidence>
<evidence type="ECO:0000256" key="5">
    <source>
        <dbReference type="ARBA" id="ARBA00022833"/>
    </source>
</evidence>
<keyword evidence="4" id="KW-0378">Hydrolase</keyword>
<dbReference type="InterPro" id="IPR000834">
    <property type="entry name" value="Peptidase_M14"/>
</dbReference>
<dbReference type="Gene3D" id="3.40.630.10">
    <property type="entry name" value="Zn peptidases"/>
    <property type="match status" value="1"/>
</dbReference>
<organism evidence="10 11">
    <name type="scientific">Plantactinospora mayteni</name>
    <dbReference type="NCBI Taxonomy" id="566021"/>
    <lineage>
        <taxon>Bacteria</taxon>
        <taxon>Bacillati</taxon>
        <taxon>Actinomycetota</taxon>
        <taxon>Actinomycetes</taxon>
        <taxon>Micromonosporales</taxon>
        <taxon>Micromonosporaceae</taxon>
        <taxon>Plantactinospora</taxon>
    </lineage>
</organism>
<evidence type="ECO:0000259" key="9">
    <source>
        <dbReference type="PROSITE" id="PS52035"/>
    </source>
</evidence>
<dbReference type="PROSITE" id="PS52035">
    <property type="entry name" value="PEPTIDASE_M14"/>
    <property type="match status" value="1"/>
</dbReference>
<dbReference type="SUPFAM" id="SSF53187">
    <property type="entry name" value="Zn-dependent exopeptidases"/>
    <property type="match status" value="1"/>
</dbReference>
<feature type="region of interest" description="Disordered" evidence="8">
    <location>
        <begin position="1"/>
        <end position="23"/>
    </location>
</feature>
<accession>A0ABQ4EST6</accession>
<comment type="similarity">
    <text evidence="2 7">Belongs to the peptidase M14 family.</text>
</comment>
<sequence>MTSGPAVAQPLQSHCGTETGDKPVEGFISHDELRRSLRQIEQTSGGKVAVDVAGHSNQGREIWTARVGEGDTVVLIQSQIHGNEMNGTAALLETLKTLGNNSARSAQIREAVTVVAVPKLNADGGELDTRQNATSWDDVVADFPQLAGARPAWNYNSRLGGFDVNRDFNPDLGYVPQPGDFPGNSASVGWYVTPEAQTVREVYRDLEREFGTVDVFVDLHNQAPCYTGEGMDDFTTLSISGRFITDPAQHGNWPKFDYDASRRINIAAYDAMQGGNSPQSKVTLYPQDTNLPGTALGSFALRGSATILFETRGQTQSWSQKQNGMLNKQIETGMFGIIDAVTDGTLGGIDPQRYESIPERMNVPQD</sequence>
<comment type="caution">
    <text evidence="7">Lacks conserved residue(s) required for the propagation of feature annotation.</text>
</comment>
<evidence type="ECO:0000313" key="11">
    <source>
        <dbReference type="Proteomes" id="UP000621500"/>
    </source>
</evidence>
<proteinExistence type="inferred from homology"/>
<keyword evidence="6" id="KW-0482">Metalloprotease</keyword>
<dbReference type="PANTHER" id="PTHR11705:SF143">
    <property type="entry name" value="SLL0236 PROTEIN"/>
    <property type="match status" value="1"/>
</dbReference>